<dbReference type="EMBL" id="ABWK02000020">
    <property type="protein sequence ID" value="EEX68025.1"/>
    <property type="molecule type" value="Genomic_DNA"/>
</dbReference>
<feature type="transmembrane region" description="Helical" evidence="1">
    <location>
        <begin position="23"/>
        <end position="47"/>
    </location>
</feature>
<dbReference type="PATRIC" id="fig|500635.8.peg.1693"/>
<evidence type="ECO:0000313" key="3">
    <source>
        <dbReference type="Proteomes" id="UP000003671"/>
    </source>
</evidence>
<dbReference type="AlphaFoldDB" id="C9KP70"/>
<proteinExistence type="predicted"/>
<dbReference type="Proteomes" id="UP000003671">
    <property type="component" value="Unassembled WGS sequence"/>
</dbReference>
<evidence type="ECO:0000256" key="1">
    <source>
        <dbReference type="SAM" id="Phobius"/>
    </source>
</evidence>
<gene>
    <name evidence="2" type="ORF">MITSMUL_05025</name>
</gene>
<evidence type="ECO:0000313" key="2">
    <source>
        <dbReference type="EMBL" id="EEX68025.1"/>
    </source>
</evidence>
<dbReference type="HOGENOM" id="CLU_2437562_0_0_9"/>
<name>C9KP70_9FIRM</name>
<sequence>MGASEVLFREGESMVLRKGRQDWHGWLAGALVLAGLIYAWLCFTCVLRQGHIPEDDYVRMTQEIVRQSLPDDARPAGWERSVREMREVRP</sequence>
<comment type="caution">
    <text evidence="2">The sequence shown here is derived from an EMBL/GenBank/DDBJ whole genome shotgun (WGS) entry which is preliminary data.</text>
</comment>
<dbReference type="STRING" id="500635.MITSMUL_05025"/>
<keyword evidence="1" id="KW-0472">Membrane</keyword>
<accession>C9KP70</accession>
<keyword evidence="1" id="KW-1133">Transmembrane helix</keyword>
<reference evidence="2" key="1">
    <citation type="submission" date="2009-09" db="EMBL/GenBank/DDBJ databases">
        <authorList>
            <person name="Weinstock G."/>
            <person name="Sodergren E."/>
            <person name="Clifton S."/>
            <person name="Fulton L."/>
            <person name="Fulton B."/>
            <person name="Courtney L."/>
            <person name="Fronick C."/>
            <person name="Harrison M."/>
            <person name="Strong C."/>
            <person name="Farmer C."/>
            <person name="Delahaunty K."/>
            <person name="Markovic C."/>
            <person name="Hall O."/>
            <person name="Minx P."/>
            <person name="Tomlinson C."/>
            <person name="Mitreva M."/>
            <person name="Nelson J."/>
            <person name="Hou S."/>
            <person name="Wollam A."/>
            <person name="Pepin K.H."/>
            <person name="Johnson M."/>
            <person name="Bhonagiri V."/>
            <person name="Nash W.E."/>
            <person name="Warren W."/>
            <person name="Chinwalla A."/>
            <person name="Mardis E.R."/>
            <person name="Wilson R.K."/>
        </authorList>
    </citation>
    <scope>NUCLEOTIDE SEQUENCE [LARGE SCALE GENOMIC DNA]</scope>
    <source>
        <strain evidence="2">DSM 20544</strain>
    </source>
</reference>
<protein>
    <submittedName>
        <fullName evidence="2">Uncharacterized protein</fullName>
    </submittedName>
</protein>
<organism evidence="2 3">
    <name type="scientific">Mitsuokella multacida DSM 20544</name>
    <dbReference type="NCBI Taxonomy" id="500635"/>
    <lineage>
        <taxon>Bacteria</taxon>
        <taxon>Bacillati</taxon>
        <taxon>Bacillota</taxon>
        <taxon>Negativicutes</taxon>
        <taxon>Selenomonadales</taxon>
        <taxon>Selenomonadaceae</taxon>
        <taxon>Mitsuokella</taxon>
    </lineage>
</organism>
<keyword evidence="3" id="KW-1185">Reference proteome</keyword>
<keyword evidence="1" id="KW-0812">Transmembrane</keyword>